<comment type="caution">
    <text evidence="2">The sequence shown here is derived from an EMBL/GenBank/DDBJ whole genome shotgun (WGS) entry which is preliminary data.</text>
</comment>
<dbReference type="EMBL" id="JAPFFF010000005">
    <property type="protein sequence ID" value="KAK8889965.1"/>
    <property type="molecule type" value="Genomic_DNA"/>
</dbReference>
<accession>A0ABR2KFR5</accession>
<dbReference type="Proteomes" id="UP001470230">
    <property type="component" value="Unassembled WGS sequence"/>
</dbReference>
<feature type="coiled-coil region" evidence="1">
    <location>
        <begin position="344"/>
        <end position="378"/>
    </location>
</feature>
<proteinExistence type="predicted"/>
<evidence type="ECO:0000313" key="2">
    <source>
        <dbReference type="EMBL" id="KAK8889965.1"/>
    </source>
</evidence>
<evidence type="ECO:0000313" key="3">
    <source>
        <dbReference type="Proteomes" id="UP001470230"/>
    </source>
</evidence>
<keyword evidence="1" id="KW-0175">Coiled coil</keyword>
<protein>
    <recommendedName>
        <fullName evidence="4">DH domain-containing protein</fullName>
    </recommendedName>
</protein>
<evidence type="ECO:0000256" key="1">
    <source>
        <dbReference type="SAM" id="Coils"/>
    </source>
</evidence>
<name>A0ABR2KFR5_9EUKA</name>
<gene>
    <name evidence="2" type="ORF">M9Y10_034722</name>
</gene>
<keyword evidence="3" id="KW-1185">Reference proteome</keyword>
<evidence type="ECO:0008006" key="4">
    <source>
        <dbReference type="Google" id="ProtNLM"/>
    </source>
</evidence>
<organism evidence="2 3">
    <name type="scientific">Tritrichomonas musculus</name>
    <dbReference type="NCBI Taxonomy" id="1915356"/>
    <lineage>
        <taxon>Eukaryota</taxon>
        <taxon>Metamonada</taxon>
        <taxon>Parabasalia</taxon>
        <taxon>Tritrichomonadida</taxon>
        <taxon>Tritrichomonadidae</taxon>
        <taxon>Tritrichomonas</taxon>
    </lineage>
</organism>
<reference evidence="2 3" key="1">
    <citation type="submission" date="2024-04" db="EMBL/GenBank/DDBJ databases">
        <title>Tritrichomonas musculus Genome.</title>
        <authorList>
            <person name="Alves-Ferreira E."/>
            <person name="Grigg M."/>
            <person name="Lorenzi H."/>
            <person name="Galac M."/>
        </authorList>
    </citation>
    <scope>NUCLEOTIDE SEQUENCE [LARGE SCALE GENOMIC DNA]</scope>
    <source>
        <strain evidence="2 3">EAF2021</strain>
    </source>
</reference>
<feature type="coiled-coil region" evidence="1">
    <location>
        <begin position="639"/>
        <end position="694"/>
    </location>
</feature>
<sequence>MSVNVSINRFRAHSAFSKNKGNAENLPRRMTTPEEITSISALFSVQKYCAKIEEIIQNMKKLCPIREMDYFFASYAEYKNRISSIIDQSNMVIRKLSPTFQYPTYQTGEDLRAYHEEFLTAVSHMNLQKQPVYFNAITELMNKLPLDLDKFLQKYRKNAQVRQYLLNFEPKFREKIRKLDQDIRTILLPIEFEHLDFDKVYELVERLRSIHRTFEVTLMSTVKQRYGTEKRKSSNGFQSINSSFPLVKETDWNSTIITLIPILSNLPMFIENANSLSESIPDLTLSIEKLCLEIDDLLPRCEGFEDDLPKKPSVNNDTDDKVEKILLKASSILDMNLNHDQSKVAKLDAVVDKVEDTINSLKNQINEVQKEKEKVQLDYDKSNIVKRFQRIREASDNIAKKFENDKDNFLMFIIDKLRALVDFEFSIDETDPYRMFNAIYKQLCKELEQTKYRNKDNSNKNNTGNNKYKESFMELCAKLTHKDKEEFANKSPDELNSIIYKIIDDGNKKDDLNLIDVEKLMSLIPAKSDNDDYLESLKNELKKTDYTLNAVEPFNSLTSKLNTLLDTNESCFLPTSDSFSDYLDSVSKMKDNLTKLKPDLMHKPIHSLLIQSVELFNSLAIALSSASFAPEFTDNQKNLQNILNENQNLNLSLARLRILLEEKDSLLQAETRKLAKLEKQFSSVIKENQNSNESVDTQKMIQNIETRESESDFF</sequence>